<feature type="chain" id="PRO_5041319122" description="RlpA-like protein double-psi beta-barrel domain-containing protein" evidence="3">
    <location>
        <begin position="18"/>
        <end position="278"/>
    </location>
</feature>
<evidence type="ECO:0000256" key="1">
    <source>
        <dbReference type="ARBA" id="ARBA00022729"/>
    </source>
</evidence>
<reference evidence="4" key="1">
    <citation type="journal article" date="2023" name="BMC Genomics">
        <title>Chromosome-level genome assemblies of Cutaneotrichosporon spp. (Trichosporonales, Basidiomycota) reveal imbalanced evolution between nucleotide sequences and chromosome synteny.</title>
        <authorList>
            <person name="Kobayashi Y."/>
            <person name="Kayamori A."/>
            <person name="Aoki K."/>
            <person name="Shiwa Y."/>
            <person name="Matsutani M."/>
            <person name="Fujita N."/>
            <person name="Sugita T."/>
            <person name="Iwasaki W."/>
            <person name="Tanaka N."/>
            <person name="Takashima M."/>
        </authorList>
    </citation>
    <scope>NUCLEOTIDE SEQUENCE</scope>
    <source>
        <strain evidence="4">HIS019</strain>
    </source>
</reference>
<dbReference type="GeneID" id="85491468"/>
<dbReference type="PANTHER" id="PTHR31836:SF28">
    <property type="entry name" value="SRCR DOMAIN-CONTAINING PROTEIN-RELATED"/>
    <property type="match status" value="1"/>
</dbReference>
<evidence type="ECO:0000256" key="3">
    <source>
        <dbReference type="SAM" id="SignalP"/>
    </source>
</evidence>
<evidence type="ECO:0008006" key="6">
    <source>
        <dbReference type="Google" id="ProtNLM"/>
    </source>
</evidence>
<gene>
    <name evidence="4" type="ORF">CcaverHIS019_0103150</name>
</gene>
<dbReference type="InterPro" id="IPR051477">
    <property type="entry name" value="Expansin_CellWall"/>
</dbReference>
<dbReference type="InterPro" id="IPR036908">
    <property type="entry name" value="RlpA-like_sf"/>
</dbReference>
<dbReference type="CDD" id="cd22191">
    <property type="entry name" value="DPBB_RlpA_EXP_N-like"/>
    <property type="match status" value="1"/>
</dbReference>
<dbReference type="PANTHER" id="PTHR31836">
    <property type="match status" value="1"/>
</dbReference>
<dbReference type="RefSeq" id="XP_060452863.1">
    <property type="nucleotide sequence ID" value="XM_060598956.1"/>
</dbReference>
<evidence type="ECO:0000313" key="4">
    <source>
        <dbReference type="EMBL" id="BEI87597.1"/>
    </source>
</evidence>
<dbReference type="EMBL" id="AP028212">
    <property type="protein sequence ID" value="BEI87597.1"/>
    <property type="molecule type" value="Genomic_DNA"/>
</dbReference>
<dbReference type="Proteomes" id="UP001233271">
    <property type="component" value="Chromosome 1"/>
</dbReference>
<dbReference type="SUPFAM" id="SSF50685">
    <property type="entry name" value="Barwin-like endoglucanases"/>
    <property type="match status" value="1"/>
</dbReference>
<keyword evidence="1 3" id="KW-0732">Signal</keyword>
<accession>A0AA48I1C0</accession>
<dbReference type="KEGG" id="ccac:CcaHIS019_0103150"/>
<evidence type="ECO:0000256" key="2">
    <source>
        <dbReference type="SAM" id="MobiDB-lite"/>
    </source>
</evidence>
<organism evidence="4 5">
    <name type="scientific">Cutaneotrichosporon cavernicola</name>
    <dbReference type="NCBI Taxonomy" id="279322"/>
    <lineage>
        <taxon>Eukaryota</taxon>
        <taxon>Fungi</taxon>
        <taxon>Dikarya</taxon>
        <taxon>Basidiomycota</taxon>
        <taxon>Agaricomycotina</taxon>
        <taxon>Tremellomycetes</taxon>
        <taxon>Trichosporonales</taxon>
        <taxon>Trichosporonaceae</taxon>
        <taxon>Cutaneotrichosporon</taxon>
    </lineage>
</organism>
<dbReference type="AlphaFoldDB" id="A0AA48I1C0"/>
<proteinExistence type="predicted"/>
<sequence>MLFSTLVTPLLALGVSAEPRRRPVANKEHARRALASRNEERTLVKRFGGQATYYDTSVGTLACGGTGNNEAYIVALNSAQYGSGYPGPQCFKTLTITANGVTVSGVQVVDECPTCAYGDLDLSPGLFRRFESQSNGIFRLSWEWDDGKPQPEPTSTWTPEPTSETSSTSTTISSTTSSSTTTASSSTITSSMSLSANTTSTASLNSTLSASLSVSSTASLNATVSITDANPKASAAAASAQTGLVVIAGEGDAEGGVLGEVSQIVARVGYMVVSAALV</sequence>
<evidence type="ECO:0000313" key="5">
    <source>
        <dbReference type="Proteomes" id="UP001233271"/>
    </source>
</evidence>
<protein>
    <recommendedName>
        <fullName evidence="6">RlpA-like protein double-psi beta-barrel domain-containing protein</fullName>
    </recommendedName>
</protein>
<keyword evidence="5" id="KW-1185">Reference proteome</keyword>
<feature type="compositionally biased region" description="Low complexity" evidence="2">
    <location>
        <begin position="154"/>
        <end position="192"/>
    </location>
</feature>
<feature type="region of interest" description="Disordered" evidence="2">
    <location>
        <begin position="141"/>
        <end position="192"/>
    </location>
</feature>
<dbReference type="Gene3D" id="2.40.40.10">
    <property type="entry name" value="RlpA-like domain"/>
    <property type="match status" value="1"/>
</dbReference>
<name>A0AA48I1C0_9TREE</name>
<feature type="signal peptide" evidence="3">
    <location>
        <begin position="1"/>
        <end position="17"/>
    </location>
</feature>